<dbReference type="PANTHER" id="PTHR35936:SF19">
    <property type="entry name" value="AMINO-ACID-BINDING PROTEIN YXEM-RELATED"/>
    <property type="match status" value="1"/>
</dbReference>
<dbReference type="RefSeq" id="XP_005103882.1">
    <property type="nucleotide sequence ID" value="XM_005103825.3"/>
</dbReference>
<dbReference type="InterPro" id="IPR018313">
    <property type="entry name" value="SBP_3_CS"/>
</dbReference>
<dbReference type="PROSITE" id="PS01039">
    <property type="entry name" value="SBP_BACTERIAL_3"/>
    <property type="match status" value="1"/>
</dbReference>
<name>A0ABM0JXJ1_APLCA</name>
<protein>
    <submittedName>
        <fullName evidence="6">Uncharacterized protein LOC101861674</fullName>
    </submittedName>
</protein>
<keyword evidence="2 3" id="KW-0732">Signal</keyword>
<dbReference type="PANTHER" id="PTHR35936">
    <property type="entry name" value="MEMBRANE-BOUND LYTIC MUREIN TRANSGLYCOSYLASE F"/>
    <property type="match status" value="1"/>
</dbReference>
<organism evidence="5 6">
    <name type="scientific">Aplysia californica</name>
    <name type="common">California sea hare</name>
    <dbReference type="NCBI Taxonomy" id="6500"/>
    <lineage>
        <taxon>Eukaryota</taxon>
        <taxon>Metazoa</taxon>
        <taxon>Spiralia</taxon>
        <taxon>Lophotrochozoa</taxon>
        <taxon>Mollusca</taxon>
        <taxon>Gastropoda</taxon>
        <taxon>Heterobranchia</taxon>
        <taxon>Euthyneura</taxon>
        <taxon>Tectipleura</taxon>
        <taxon>Aplysiida</taxon>
        <taxon>Aplysioidea</taxon>
        <taxon>Aplysiidae</taxon>
        <taxon>Aplysia</taxon>
    </lineage>
</organism>
<dbReference type="SMART" id="SM00062">
    <property type="entry name" value="PBPb"/>
    <property type="match status" value="1"/>
</dbReference>
<gene>
    <name evidence="6" type="primary">LOC101861674</name>
</gene>
<evidence type="ECO:0000313" key="6">
    <source>
        <dbReference type="RefSeq" id="XP_005103882.1"/>
    </source>
</evidence>
<evidence type="ECO:0000313" key="5">
    <source>
        <dbReference type="Proteomes" id="UP000694888"/>
    </source>
</evidence>
<evidence type="ECO:0000256" key="3">
    <source>
        <dbReference type="SAM" id="SignalP"/>
    </source>
</evidence>
<dbReference type="Proteomes" id="UP000694888">
    <property type="component" value="Unplaced"/>
</dbReference>
<feature type="domain" description="Solute-binding protein family 3/N-terminal" evidence="4">
    <location>
        <begin position="320"/>
        <end position="542"/>
    </location>
</feature>
<comment type="subcellular location">
    <subcellularLocation>
        <location evidence="1">Cell envelope</location>
    </subcellularLocation>
</comment>
<dbReference type="Gene3D" id="3.40.190.10">
    <property type="entry name" value="Periplasmic binding protein-like II"/>
    <property type="match status" value="4"/>
</dbReference>
<evidence type="ECO:0000259" key="4">
    <source>
        <dbReference type="SMART" id="SM00062"/>
    </source>
</evidence>
<dbReference type="InterPro" id="IPR001638">
    <property type="entry name" value="Solute-binding_3/MltF_N"/>
</dbReference>
<evidence type="ECO:0000256" key="1">
    <source>
        <dbReference type="ARBA" id="ARBA00004196"/>
    </source>
</evidence>
<accession>A0ABM0JXJ1</accession>
<evidence type="ECO:0000256" key="2">
    <source>
        <dbReference type="ARBA" id="ARBA00022729"/>
    </source>
</evidence>
<keyword evidence="5" id="KW-1185">Reference proteome</keyword>
<dbReference type="SUPFAM" id="SSF53850">
    <property type="entry name" value="Periplasmic binding protein-like II"/>
    <property type="match status" value="2"/>
</dbReference>
<dbReference type="Pfam" id="PF00497">
    <property type="entry name" value="SBP_bac_3"/>
    <property type="match status" value="2"/>
</dbReference>
<reference evidence="6" key="1">
    <citation type="submission" date="2025-08" db="UniProtKB">
        <authorList>
            <consortium name="RefSeq"/>
        </authorList>
    </citation>
    <scope>IDENTIFICATION</scope>
</reference>
<sequence length="571" mass="63353">MMWSAALSCMTIIWILVGSLACQRNCGSQKEDNDRFILDSVVYKNEVSTSSLSAGKVWLFAVDGRRKPYNFLDENGKLVGFDVDFISKVCSVVQKKCKIVLAEFTECTITERNINYAGRGLMSGWFDGCPGYVLSLDRQGAFDFTEPYLATDASFTVSPGNPSGFDPDLDDYSKFTLTHLTGAVTNAQCLNRLHKKFGKIIVAADLPDAKELLLNRTADVLFSARRSISGLEVLPQRVHCEMGGTGVMLKKGSELAQWWNPAFQTLVLSGGYAQFCAESETKYNATFRCLSGLKAGHIISGKPLTPATQTMSQDAADQRVWLFALSGRRKPFAFQDEEGRLSGFNIDFVRAVCAEAKQVCDFVLSQFTECSFTQRNINYAGRGLMDGWFDACMGYADSVDRAAAVDFTDAFLESSSTFTVVPGNPSGFDPDQQDFSNFTFTHLTGAYTNAQCLNRLKKKFGKIVIAANLPEAKELLFDRKADVLFSPRGKIPDLEVLPQRVHCERTGSAIMTKRGSPLVDWWNAAFRSLVRKGLYQKVCEEGRVKYNFPIRCFPENTSLPTSGYPEDYIIG</sequence>
<feature type="signal peptide" evidence="3">
    <location>
        <begin position="1"/>
        <end position="21"/>
    </location>
</feature>
<feature type="chain" id="PRO_5045945266" evidence="3">
    <location>
        <begin position="22"/>
        <end position="571"/>
    </location>
</feature>
<dbReference type="GeneID" id="101861674"/>
<proteinExistence type="predicted"/>